<reference evidence="2 3" key="1">
    <citation type="submission" date="2018-12" db="EMBL/GenBank/DDBJ databases">
        <title>Unveiling genomic diversity among members of the Bifidobacterium pseudolongum species, a widely distributed gut commensal of the animal kingdom.</title>
        <authorList>
            <person name="Lugli G.A."/>
            <person name="Duranti S."/>
            <person name="Albert K."/>
            <person name="Mancabelli L."/>
            <person name="Napoli S."/>
            <person name="Viappiani A."/>
            <person name="Anzalone R."/>
            <person name="Longhi G."/>
            <person name="Milani C."/>
            <person name="Turroni F."/>
            <person name="Alessandri G."/>
            <person name="Sela D.A."/>
            <person name="Van Sinderen D."/>
            <person name="Ventura M."/>
        </authorList>
    </citation>
    <scope>NUCLEOTIDE SEQUENCE [LARGE SCALE GENOMIC DNA]</scope>
    <source>
        <strain evidence="2 3">2003B</strain>
    </source>
</reference>
<organism evidence="2 3">
    <name type="scientific">Bifidobacterium pseudolongum subsp. globosum</name>
    <dbReference type="NCBI Taxonomy" id="1690"/>
    <lineage>
        <taxon>Bacteria</taxon>
        <taxon>Bacillati</taxon>
        <taxon>Actinomycetota</taxon>
        <taxon>Actinomycetes</taxon>
        <taxon>Bifidobacteriales</taxon>
        <taxon>Bifidobacteriaceae</taxon>
        <taxon>Bifidobacterium</taxon>
    </lineage>
</organism>
<dbReference type="EMBL" id="RYUW01000012">
    <property type="protein sequence ID" value="RYQ36627.1"/>
    <property type="molecule type" value="Genomic_DNA"/>
</dbReference>
<evidence type="ECO:0000313" key="3">
    <source>
        <dbReference type="Proteomes" id="UP000292382"/>
    </source>
</evidence>
<dbReference type="Proteomes" id="UP000292382">
    <property type="component" value="Unassembled WGS sequence"/>
</dbReference>
<comment type="caution">
    <text evidence="2">The sequence shown here is derived from an EMBL/GenBank/DDBJ whole genome shotgun (WGS) entry which is preliminary data.</text>
</comment>
<evidence type="ECO:0000256" key="1">
    <source>
        <dbReference type="SAM" id="MobiDB-lite"/>
    </source>
</evidence>
<feature type="region of interest" description="Disordered" evidence="1">
    <location>
        <begin position="90"/>
        <end position="116"/>
    </location>
</feature>
<dbReference type="RefSeq" id="WP_129966919.1">
    <property type="nucleotide sequence ID" value="NZ_RYUW01000012.1"/>
</dbReference>
<evidence type="ECO:0000313" key="2">
    <source>
        <dbReference type="EMBL" id="RYQ36627.1"/>
    </source>
</evidence>
<accession>A0A4Q5ASK6</accession>
<name>A0A4Q5ASK6_9BIFI</name>
<gene>
    <name evidence="2" type="ORF">PG2003B_1126</name>
</gene>
<proteinExistence type="predicted"/>
<dbReference type="AlphaFoldDB" id="A0A4Q5ASK6"/>
<protein>
    <submittedName>
        <fullName evidence="2">Uncharacterized protein</fullName>
    </submittedName>
</protein>
<sequence>MGDRHRGNGPKSLTLVWLYRDHYWAVQADWIRVWHERLDLAVTPLYEAWIMCRETLKDHTSHMFCILADWAWIPTGSDQTLHALSQTGKLRTTPPWQQPMPWDKPDSSPQAHATDRDLRARLNARLGITDTE</sequence>